<dbReference type="AlphaFoldDB" id="A0AAN5CE25"/>
<protein>
    <recommendedName>
        <fullName evidence="8">G protein-coupled receptor</fullName>
    </recommendedName>
</protein>
<sequence length="119" mass="13722">RKVLVHQSLSILMKFHYHYVVMTLGALAYDPRASYAASTASPEGGQIYHQILSLPVTLMEFVTVGLFEYLFRLNAARMRQTGFSLTERYQIAENMRTLELLRPLARFIVQFFSILNKCT</sequence>
<keyword evidence="2 5" id="KW-0812">Transmembrane</keyword>
<evidence type="ECO:0000256" key="3">
    <source>
        <dbReference type="ARBA" id="ARBA00022989"/>
    </source>
</evidence>
<gene>
    <name evidence="6" type="ORF">PMAYCL1PPCAC_10382</name>
</gene>
<organism evidence="6 7">
    <name type="scientific">Pristionchus mayeri</name>
    <dbReference type="NCBI Taxonomy" id="1317129"/>
    <lineage>
        <taxon>Eukaryota</taxon>
        <taxon>Metazoa</taxon>
        <taxon>Ecdysozoa</taxon>
        <taxon>Nematoda</taxon>
        <taxon>Chromadorea</taxon>
        <taxon>Rhabditida</taxon>
        <taxon>Rhabditina</taxon>
        <taxon>Diplogasteromorpha</taxon>
        <taxon>Diplogasteroidea</taxon>
        <taxon>Neodiplogasteridae</taxon>
        <taxon>Pristionchus</taxon>
    </lineage>
</organism>
<dbReference type="GO" id="GO:0016020">
    <property type="term" value="C:membrane"/>
    <property type="evidence" value="ECO:0007669"/>
    <property type="project" value="UniProtKB-SubCell"/>
</dbReference>
<evidence type="ECO:0000256" key="1">
    <source>
        <dbReference type="ARBA" id="ARBA00004141"/>
    </source>
</evidence>
<evidence type="ECO:0008006" key="8">
    <source>
        <dbReference type="Google" id="ProtNLM"/>
    </source>
</evidence>
<dbReference type="EMBL" id="BTRK01000003">
    <property type="protein sequence ID" value="GMR40187.1"/>
    <property type="molecule type" value="Genomic_DNA"/>
</dbReference>
<feature type="non-terminal residue" evidence="6">
    <location>
        <position position="1"/>
    </location>
</feature>
<dbReference type="InterPro" id="IPR053286">
    <property type="entry name" value="Nematode_rcpt-like_srab"/>
</dbReference>
<evidence type="ECO:0000256" key="2">
    <source>
        <dbReference type="ARBA" id="ARBA00022692"/>
    </source>
</evidence>
<dbReference type="PANTHER" id="PTHR46561:SF11">
    <property type="entry name" value="SERPENTINE RECEPTOR CLASS ALPHA_BETA-14"/>
    <property type="match status" value="1"/>
</dbReference>
<keyword evidence="3 5" id="KW-1133">Transmembrane helix</keyword>
<dbReference type="Pfam" id="PF10292">
    <property type="entry name" value="7TM_GPCR_Srab"/>
    <property type="match status" value="1"/>
</dbReference>
<feature type="transmembrane region" description="Helical" evidence="5">
    <location>
        <begin position="49"/>
        <end position="71"/>
    </location>
</feature>
<name>A0AAN5CE25_9BILA</name>
<feature type="transmembrane region" description="Helical" evidence="5">
    <location>
        <begin position="12"/>
        <end position="29"/>
    </location>
</feature>
<evidence type="ECO:0000313" key="7">
    <source>
        <dbReference type="Proteomes" id="UP001328107"/>
    </source>
</evidence>
<dbReference type="PANTHER" id="PTHR46561">
    <property type="entry name" value="SERPENTINE RECEPTOR, CLASS AB (CLASS A-LIKE)-RELATED"/>
    <property type="match status" value="1"/>
</dbReference>
<keyword evidence="4 5" id="KW-0472">Membrane</keyword>
<evidence type="ECO:0000313" key="6">
    <source>
        <dbReference type="EMBL" id="GMR40187.1"/>
    </source>
</evidence>
<dbReference type="InterPro" id="IPR019408">
    <property type="entry name" value="7TM_GPCR_serpentine_rcpt_Srab"/>
</dbReference>
<comment type="subcellular location">
    <subcellularLocation>
        <location evidence="1">Membrane</location>
        <topology evidence="1">Multi-pass membrane protein</topology>
    </subcellularLocation>
</comment>
<comment type="caution">
    <text evidence="6">The sequence shown here is derived from an EMBL/GenBank/DDBJ whole genome shotgun (WGS) entry which is preliminary data.</text>
</comment>
<keyword evidence="7" id="KW-1185">Reference proteome</keyword>
<evidence type="ECO:0000256" key="5">
    <source>
        <dbReference type="SAM" id="Phobius"/>
    </source>
</evidence>
<proteinExistence type="predicted"/>
<dbReference type="Proteomes" id="UP001328107">
    <property type="component" value="Unassembled WGS sequence"/>
</dbReference>
<accession>A0AAN5CE25</accession>
<reference evidence="7" key="1">
    <citation type="submission" date="2022-10" db="EMBL/GenBank/DDBJ databases">
        <title>Genome assembly of Pristionchus species.</title>
        <authorList>
            <person name="Yoshida K."/>
            <person name="Sommer R.J."/>
        </authorList>
    </citation>
    <scope>NUCLEOTIDE SEQUENCE [LARGE SCALE GENOMIC DNA]</scope>
    <source>
        <strain evidence="7">RS5460</strain>
    </source>
</reference>
<evidence type="ECO:0000256" key="4">
    <source>
        <dbReference type="ARBA" id="ARBA00023136"/>
    </source>
</evidence>